<name>A0A4Q8AKC1_9MICO</name>
<dbReference type="AlphaFoldDB" id="A0A4Q8AKC1"/>
<organism evidence="1 2">
    <name type="scientific">Microterricola gilva</name>
    <dbReference type="NCBI Taxonomy" id="393267"/>
    <lineage>
        <taxon>Bacteria</taxon>
        <taxon>Bacillati</taxon>
        <taxon>Actinomycetota</taxon>
        <taxon>Actinomycetes</taxon>
        <taxon>Micrococcales</taxon>
        <taxon>Microbacteriaceae</taxon>
        <taxon>Microterricola</taxon>
    </lineage>
</organism>
<dbReference type="EMBL" id="SHLC01000001">
    <property type="protein sequence ID" value="RZU64914.1"/>
    <property type="molecule type" value="Genomic_DNA"/>
</dbReference>
<reference evidence="1 2" key="1">
    <citation type="submission" date="2019-02" db="EMBL/GenBank/DDBJ databases">
        <title>Sequencing the genomes of 1000 actinobacteria strains.</title>
        <authorList>
            <person name="Klenk H.-P."/>
        </authorList>
    </citation>
    <scope>NUCLEOTIDE SEQUENCE [LARGE SCALE GENOMIC DNA]</scope>
    <source>
        <strain evidence="1 2">DSM 18319</strain>
    </source>
</reference>
<keyword evidence="2" id="KW-1185">Reference proteome</keyword>
<sequence length="60" mass="6732">MAHILAKITLKSGAVIKLRAEKVTHRPGSLSWSGERTDCPQVLHIAYDEIAAVTTERKWF</sequence>
<evidence type="ECO:0000313" key="1">
    <source>
        <dbReference type="EMBL" id="RZU64914.1"/>
    </source>
</evidence>
<dbReference type="Proteomes" id="UP000291483">
    <property type="component" value="Unassembled WGS sequence"/>
</dbReference>
<comment type="caution">
    <text evidence="1">The sequence shown here is derived from an EMBL/GenBank/DDBJ whole genome shotgun (WGS) entry which is preliminary data.</text>
</comment>
<dbReference type="OrthoDB" id="9796623at2"/>
<accession>A0A4Q8AKC1</accession>
<evidence type="ECO:0000313" key="2">
    <source>
        <dbReference type="Proteomes" id="UP000291483"/>
    </source>
</evidence>
<dbReference type="RefSeq" id="WP_130505342.1">
    <property type="nucleotide sequence ID" value="NZ_SHLC01000001.1"/>
</dbReference>
<proteinExistence type="predicted"/>
<protein>
    <submittedName>
        <fullName evidence="1">Uncharacterized protein</fullName>
    </submittedName>
</protein>
<gene>
    <name evidence="1" type="ORF">EV379_1225</name>
</gene>